<proteinExistence type="predicted"/>
<keyword evidence="5" id="KW-1185">Reference proteome</keyword>
<protein>
    <recommendedName>
        <fullName evidence="6">Myb/SANT-like domain-containing protein</fullName>
    </recommendedName>
</protein>
<dbReference type="InterPro" id="IPR024752">
    <property type="entry name" value="Myb/SANT-like_dom"/>
</dbReference>
<gene>
    <name evidence="4" type="ORF">NCGR_LOCUS13913</name>
</gene>
<evidence type="ECO:0000256" key="1">
    <source>
        <dbReference type="SAM" id="MobiDB-lite"/>
    </source>
</evidence>
<feature type="region of interest" description="Disordered" evidence="1">
    <location>
        <begin position="1"/>
        <end position="25"/>
    </location>
</feature>
<organism evidence="4 5">
    <name type="scientific">Miscanthus lutarioriparius</name>
    <dbReference type="NCBI Taxonomy" id="422564"/>
    <lineage>
        <taxon>Eukaryota</taxon>
        <taxon>Viridiplantae</taxon>
        <taxon>Streptophyta</taxon>
        <taxon>Embryophyta</taxon>
        <taxon>Tracheophyta</taxon>
        <taxon>Spermatophyta</taxon>
        <taxon>Magnoliopsida</taxon>
        <taxon>Liliopsida</taxon>
        <taxon>Poales</taxon>
        <taxon>Poaceae</taxon>
        <taxon>PACMAD clade</taxon>
        <taxon>Panicoideae</taxon>
        <taxon>Andropogonodae</taxon>
        <taxon>Andropogoneae</taxon>
        <taxon>Saccharinae</taxon>
        <taxon>Miscanthus</taxon>
    </lineage>
</organism>
<feature type="compositionally biased region" description="Low complexity" evidence="1">
    <location>
        <begin position="351"/>
        <end position="362"/>
    </location>
</feature>
<dbReference type="InterPro" id="IPR058353">
    <property type="entry name" value="DUF8040"/>
</dbReference>
<reference evidence="4" key="1">
    <citation type="submission" date="2020-10" db="EMBL/GenBank/DDBJ databases">
        <authorList>
            <person name="Han B."/>
            <person name="Lu T."/>
            <person name="Zhao Q."/>
            <person name="Huang X."/>
            <person name="Zhao Y."/>
        </authorList>
    </citation>
    <scope>NUCLEOTIDE SEQUENCE</scope>
</reference>
<dbReference type="AlphaFoldDB" id="A0A811NE41"/>
<dbReference type="Proteomes" id="UP000604825">
    <property type="component" value="Unassembled WGS sequence"/>
</dbReference>
<dbReference type="PANTHER" id="PTHR47069:SF11">
    <property type="entry name" value="OS04G0275550 PROTEIN"/>
    <property type="match status" value="1"/>
</dbReference>
<dbReference type="EMBL" id="CAJGYO010000003">
    <property type="protein sequence ID" value="CAD6220448.1"/>
    <property type="molecule type" value="Genomic_DNA"/>
</dbReference>
<feature type="domain" description="Myb/SANT-like" evidence="2">
    <location>
        <begin position="187"/>
        <end position="279"/>
    </location>
</feature>
<evidence type="ECO:0000259" key="3">
    <source>
        <dbReference type="Pfam" id="PF26138"/>
    </source>
</evidence>
<feature type="domain" description="DUF8040" evidence="3">
    <location>
        <begin position="499"/>
        <end position="592"/>
    </location>
</feature>
<dbReference type="Pfam" id="PF26138">
    <property type="entry name" value="DUF8040"/>
    <property type="match status" value="1"/>
</dbReference>
<name>A0A811NE41_9POAL</name>
<dbReference type="PANTHER" id="PTHR47069">
    <property type="match status" value="1"/>
</dbReference>
<comment type="caution">
    <text evidence="4">The sequence shown here is derived from an EMBL/GenBank/DDBJ whole genome shotgun (WGS) entry which is preliminary data.</text>
</comment>
<dbReference type="OrthoDB" id="655371at2759"/>
<dbReference type="Pfam" id="PF12776">
    <property type="entry name" value="Myb_DNA-bind_3"/>
    <property type="match status" value="1"/>
</dbReference>
<feature type="compositionally biased region" description="Acidic residues" evidence="1">
    <location>
        <begin position="330"/>
        <end position="341"/>
    </location>
</feature>
<evidence type="ECO:0000313" key="4">
    <source>
        <dbReference type="EMBL" id="CAD6220448.1"/>
    </source>
</evidence>
<evidence type="ECO:0000259" key="2">
    <source>
        <dbReference type="Pfam" id="PF12776"/>
    </source>
</evidence>
<accession>A0A811NE41</accession>
<feature type="region of interest" description="Disordered" evidence="1">
    <location>
        <begin position="316"/>
        <end position="372"/>
    </location>
</feature>
<evidence type="ECO:0000313" key="5">
    <source>
        <dbReference type="Proteomes" id="UP000604825"/>
    </source>
</evidence>
<feature type="compositionally biased region" description="Gly residues" evidence="1">
    <location>
        <begin position="13"/>
        <end position="25"/>
    </location>
</feature>
<sequence>MEGHDGDDMNGTGYNGDHGIDGAGHGNDARTRDFLAPCNPWGHAGGSGLFPDAAQTFSGSSRFNQSRLGLESLDLNGGEDWPQMQAYAGYIRGDNEVPPMAPTPIRVTSRNTAIAGGGTSVGGGMGGTSVGGGFVPPLSPPWGGAGGRRRGRSARVRGPGPAILDDNFNQDDNTHAPRVPAMKHKANWTIPNTKKFCDIWCHEIAIGNCTKGVMSKTGWRDLIRRYQAATGLVHDREQIAGRLRQLKAQWAFYNKLRYASGLGRSDDGTIQATDAWWKANTNGQFDLMKFRKGLPEYLDQMDKMFTGNTVDGSTSFVAGESGTIDLDGGSSDEEAADEMEDQLTPLSIGNKRASSTSTTASSPRKRSKSPALRAMDNNMRTHNEIANRRLCLMESMFEHRKQEDHNSWGLYKIIHNESDMDFFLANGPEERMIIIEQATPVDVVSGAATHCVDPWDVFQEMMMAELEDAEDDDAFIYGMYQYALHIDKHLNRAEYRQPAMTGLEWVQRKLGDSKAYFSMFRMSPPMFHTLHDLLVHSYGLKSSAKSTSVEALGMFLWMLGAPQSFRQAEDRFERSLGTVSNMLNKVLKCMVKLAADIIKPVDPQFRTIHPRLRNPRNIVLVRLSLQRI</sequence>
<evidence type="ECO:0008006" key="6">
    <source>
        <dbReference type="Google" id="ProtNLM"/>
    </source>
</evidence>